<feature type="transmembrane region" description="Helical" evidence="2">
    <location>
        <begin position="547"/>
        <end position="572"/>
    </location>
</feature>
<keyword evidence="6" id="KW-1185">Reference proteome</keyword>
<dbReference type="OrthoDB" id="1880601at2759"/>
<keyword evidence="1" id="KW-0040">ANK repeat</keyword>
<dbReference type="PANTHER" id="PTHR24177:SF329">
    <property type="entry name" value="ANKYRIN REPEAT PROTEIN"/>
    <property type="match status" value="1"/>
</dbReference>
<keyword evidence="2" id="KW-0472">Membrane</keyword>
<dbReference type="Pfam" id="PF13961">
    <property type="entry name" value="DUF4219"/>
    <property type="match status" value="1"/>
</dbReference>
<feature type="domain" description="PGG" evidence="4">
    <location>
        <begin position="458"/>
        <end position="568"/>
    </location>
</feature>
<dbReference type="GO" id="GO:0016020">
    <property type="term" value="C:membrane"/>
    <property type="evidence" value="ECO:0007669"/>
    <property type="project" value="TreeGrafter"/>
</dbReference>
<dbReference type="InterPro" id="IPR002110">
    <property type="entry name" value="Ankyrin_rpt"/>
</dbReference>
<feature type="transmembrane region" description="Helical" evidence="2">
    <location>
        <begin position="578"/>
        <end position="602"/>
    </location>
</feature>
<evidence type="ECO:0000259" key="3">
    <source>
        <dbReference type="Pfam" id="PF13961"/>
    </source>
</evidence>
<protein>
    <submittedName>
        <fullName evidence="5">Uncharacterized protein</fullName>
    </submittedName>
</protein>
<dbReference type="InterPro" id="IPR025314">
    <property type="entry name" value="DUF4219"/>
</dbReference>
<dbReference type="SUPFAM" id="SSF48403">
    <property type="entry name" value="Ankyrin repeat"/>
    <property type="match status" value="1"/>
</dbReference>
<evidence type="ECO:0000256" key="1">
    <source>
        <dbReference type="PROSITE-ProRule" id="PRU00023"/>
    </source>
</evidence>
<dbReference type="PROSITE" id="PS50088">
    <property type="entry name" value="ANK_REPEAT"/>
    <property type="match status" value="1"/>
</dbReference>
<evidence type="ECO:0000259" key="4">
    <source>
        <dbReference type="Pfam" id="PF13962"/>
    </source>
</evidence>
<keyword evidence="2" id="KW-0812">Transmembrane</keyword>
<name>A0A6A1WQN8_9ROSI</name>
<proteinExistence type="predicted"/>
<organism evidence="5 6">
    <name type="scientific">Morella rubra</name>
    <name type="common">Chinese bayberry</name>
    <dbReference type="NCBI Taxonomy" id="262757"/>
    <lineage>
        <taxon>Eukaryota</taxon>
        <taxon>Viridiplantae</taxon>
        <taxon>Streptophyta</taxon>
        <taxon>Embryophyta</taxon>
        <taxon>Tracheophyta</taxon>
        <taxon>Spermatophyta</taxon>
        <taxon>Magnoliopsida</taxon>
        <taxon>eudicotyledons</taxon>
        <taxon>Gunneridae</taxon>
        <taxon>Pentapetalae</taxon>
        <taxon>rosids</taxon>
        <taxon>fabids</taxon>
        <taxon>Fagales</taxon>
        <taxon>Myricaceae</taxon>
        <taxon>Morella</taxon>
    </lineage>
</organism>
<dbReference type="PANTHER" id="PTHR24177">
    <property type="entry name" value="CASKIN"/>
    <property type="match status" value="1"/>
</dbReference>
<dbReference type="Pfam" id="PF13857">
    <property type="entry name" value="Ank_5"/>
    <property type="match status" value="1"/>
</dbReference>
<gene>
    <name evidence="5" type="ORF">CJ030_MR1G000540</name>
</gene>
<reference evidence="5 6" key="1">
    <citation type="journal article" date="2019" name="Plant Biotechnol. J.">
        <title>The red bayberry genome and genetic basis of sex determination.</title>
        <authorList>
            <person name="Jia H.M."/>
            <person name="Jia H.J."/>
            <person name="Cai Q.L."/>
            <person name="Wang Y."/>
            <person name="Zhao H.B."/>
            <person name="Yang W.F."/>
            <person name="Wang G.Y."/>
            <person name="Li Y.H."/>
            <person name="Zhan D.L."/>
            <person name="Shen Y.T."/>
            <person name="Niu Q.F."/>
            <person name="Chang L."/>
            <person name="Qiu J."/>
            <person name="Zhao L."/>
            <person name="Xie H.B."/>
            <person name="Fu W.Y."/>
            <person name="Jin J."/>
            <person name="Li X.W."/>
            <person name="Jiao Y."/>
            <person name="Zhou C.C."/>
            <person name="Tu T."/>
            <person name="Chai C.Y."/>
            <person name="Gao J.L."/>
            <person name="Fan L.J."/>
            <person name="van de Weg E."/>
            <person name="Wang J.Y."/>
            <person name="Gao Z.S."/>
        </authorList>
    </citation>
    <scope>NUCLEOTIDE SEQUENCE [LARGE SCALE GENOMIC DNA]</scope>
    <source>
        <tissue evidence="5">Leaves</tissue>
    </source>
</reference>
<feature type="domain" description="DUF4219" evidence="3">
    <location>
        <begin position="16"/>
        <end position="42"/>
    </location>
</feature>
<evidence type="ECO:0000313" key="5">
    <source>
        <dbReference type="EMBL" id="KAB1226078.1"/>
    </source>
</evidence>
<dbReference type="Pfam" id="PF13962">
    <property type="entry name" value="PGG"/>
    <property type="match status" value="1"/>
</dbReference>
<feature type="repeat" description="ANK" evidence="1">
    <location>
        <begin position="152"/>
        <end position="175"/>
    </location>
</feature>
<dbReference type="PROSITE" id="PS50297">
    <property type="entry name" value="ANK_REP_REGION"/>
    <property type="match status" value="1"/>
</dbReference>
<comment type="caution">
    <text evidence="5">The sequence shown here is derived from an EMBL/GenBank/DDBJ whole genome shotgun (WGS) entry which is preliminary data.</text>
</comment>
<dbReference type="SMART" id="SM00248">
    <property type="entry name" value="ANK"/>
    <property type="match status" value="4"/>
</dbReference>
<dbReference type="InterPro" id="IPR026961">
    <property type="entry name" value="PGG_dom"/>
</dbReference>
<dbReference type="EMBL" id="RXIC02000019">
    <property type="protein sequence ID" value="KAB1226078.1"/>
    <property type="molecule type" value="Genomic_DNA"/>
</dbReference>
<dbReference type="InterPro" id="IPR036770">
    <property type="entry name" value="Ankyrin_rpt-contain_sf"/>
</dbReference>
<evidence type="ECO:0000313" key="6">
    <source>
        <dbReference type="Proteomes" id="UP000516437"/>
    </source>
</evidence>
<accession>A0A6A1WQN8</accession>
<dbReference type="Proteomes" id="UP000516437">
    <property type="component" value="Chromosome 1"/>
</dbReference>
<feature type="transmembrane region" description="Helical" evidence="2">
    <location>
        <begin position="462"/>
        <end position="483"/>
    </location>
</feature>
<feature type="transmembrane region" description="Helical" evidence="2">
    <location>
        <begin position="503"/>
        <end position="526"/>
    </location>
</feature>
<dbReference type="AlphaFoldDB" id="A0A6A1WQN8"/>
<evidence type="ECO:0000256" key="2">
    <source>
        <dbReference type="SAM" id="Phobius"/>
    </source>
</evidence>
<sequence>MAVNILSSPNIVPEVLGEHNYATWSACMKNYFLAQDLWDIIETTNDPPQQEDELANCSKTWRRLNAAALHAIQVSCGMEILDQIKAISSAKLTWDILEQMFGQPSQGVGSYGVDSYAGIEALLKAVQSGDWNVLDEFLEAHGVALSAKITRRGQTVLHVAVAAGHVDVVEKLVDRMSAEDLEIRDNDGYTALTEAAVRGKYWMADCMLRKNKNLINIRTYRGNVPVVMAIGYGQIEMARYLYSLTPLDGLMPYSGPNGAALCVQAIYTGTLGVKHLYEMKLIHVQSHELLRCMCEGIVALDTQQRQEARVYVAIIRAIQNGIYEFVFELLRATPDLLWTKDEKSRNIFSLAVLHRQAELFRLILGLHLKNAMIYQRDSNKDTILHMAGMLANFTILDRIPGAAMQMQRELQWFKKLRLDKDVESVVPIEVKQAINKDGLTPQELFMKHHKDMMKEGEQWMKGTATSCTVVAALIATIMFAAAFTIPGGNDQTSGMPMLLHENLFMLFIISDALSLFSSSTSVLMFLGILTSRYAKDDFRKSLPKKMIIGLATLFFSIATMMIAFSGALLIMLRGHSWIVFPIIALAGVPVTLFVLMQFPLLVEMFDSTYKSSIFDRKMEHFFYSYNEQYAGYVFHQ</sequence>
<keyword evidence="2" id="KW-1133">Transmembrane helix</keyword>
<dbReference type="Gene3D" id="1.25.40.20">
    <property type="entry name" value="Ankyrin repeat-containing domain"/>
    <property type="match status" value="2"/>
</dbReference>